<dbReference type="Proteomes" id="UP000887116">
    <property type="component" value="Unassembled WGS sequence"/>
</dbReference>
<organism evidence="1 2">
    <name type="scientific">Trichonephila clavata</name>
    <name type="common">Joro spider</name>
    <name type="synonym">Nephila clavata</name>
    <dbReference type="NCBI Taxonomy" id="2740835"/>
    <lineage>
        <taxon>Eukaryota</taxon>
        <taxon>Metazoa</taxon>
        <taxon>Ecdysozoa</taxon>
        <taxon>Arthropoda</taxon>
        <taxon>Chelicerata</taxon>
        <taxon>Arachnida</taxon>
        <taxon>Araneae</taxon>
        <taxon>Araneomorphae</taxon>
        <taxon>Entelegynae</taxon>
        <taxon>Araneoidea</taxon>
        <taxon>Nephilidae</taxon>
        <taxon>Trichonephila</taxon>
    </lineage>
</organism>
<evidence type="ECO:0000313" key="2">
    <source>
        <dbReference type="Proteomes" id="UP000887116"/>
    </source>
</evidence>
<reference evidence="1" key="1">
    <citation type="submission" date="2020-07" db="EMBL/GenBank/DDBJ databases">
        <title>Multicomponent nature underlies the extraordinary mechanical properties of spider dragline silk.</title>
        <authorList>
            <person name="Kono N."/>
            <person name="Nakamura H."/>
            <person name="Mori M."/>
            <person name="Yoshida Y."/>
            <person name="Ohtoshi R."/>
            <person name="Malay A.D."/>
            <person name="Moran D.A.P."/>
            <person name="Tomita M."/>
            <person name="Numata K."/>
            <person name="Arakawa K."/>
        </authorList>
    </citation>
    <scope>NUCLEOTIDE SEQUENCE</scope>
</reference>
<protein>
    <submittedName>
        <fullName evidence="1">Uncharacterized protein</fullName>
    </submittedName>
</protein>
<name>A0A8X6M696_TRICU</name>
<evidence type="ECO:0000313" key="1">
    <source>
        <dbReference type="EMBL" id="GFR33457.1"/>
    </source>
</evidence>
<dbReference type="AlphaFoldDB" id="A0A8X6M696"/>
<gene>
    <name evidence="1" type="ORF">TNCT_52801</name>
</gene>
<keyword evidence="2" id="KW-1185">Reference proteome</keyword>
<dbReference type="EMBL" id="BMAO01009814">
    <property type="protein sequence ID" value="GFR33457.1"/>
    <property type="molecule type" value="Genomic_DNA"/>
</dbReference>
<sequence>MRTSGRQVGRKQRLYVNRALLADNNEYCEQLHTKNRSDSIHCENTQRASVFHPLIENRGKDQAFNYPANIQLWSGSMNLCALVVSHSEFEDLFTSKRGSSTT</sequence>
<comment type="caution">
    <text evidence="1">The sequence shown here is derived from an EMBL/GenBank/DDBJ whole genome shotgun (WGS) entry which is preliminary data.</text>
</comment>
<accession>A0A8X6M696</accession>
<proteinExistence type="predicted"/>